<organism evidence="2 3">
    <name type="scientific">Xylanimonas ulmi</name>
    <dbReference type="NCBI Taxonomy" id="228973"/>
    <lineage>
        <taxon>Bacteria</taxon>
        <taxon>Bacillati</taxon>
        <taxon>Actinomycetota</taxon>
        <taxon>Actinomycetes</taxon>
        <taxon>Micrococcales</taxon>
        <taxon>Promicromonosporaceae</taxon>
        <taxon>Xylanimonas</taxon>
    </lineage>
</organism>
<dbReference type="OrthoDB" id="3267755at2"/>
<keyword evidence="1" id="KW-1133">Transmembrane helix</keyword>
<feature type="transmembrane region" description="Helical" evidence="1">
    <location>
        <begin position="57"/>
        <end position="77"/>
    </location>
</feature>
<accession>A0A4Q7M5V7</accession>
<evidence type="ECO:0000256" key="1">
    <source>
        <dbReference type="SAM" id="Phobius"/>
    </source>
</evidence>
<dbReference type="RefSeq" id="WP_130414102.1">
    <property type="nucleotide sequence ID" value="NZ_SGWX01000001.1"/>
</dbReference>
<feature type="transmembrane region" description="Helical" evidence="1">
    <location>
        <begin position="20"/>
        <end position="45"/>
    </location>
</feature>
<dbReference type="InterPro" id="IPR025327">
    <property type="entry name" value="DUF4233"/>
</dbReference>
<gene>
    <name evidence="2" type="ORF">EV386_1728</name>
</gene>
<keyword evidence="1" id="KW-0472">Membrane</keyword>
<dbReference type="EMBL" id="SGWX01000001">
    <property type="protein sequence ID" value="RZS61429.1"/>
    <property type="molecule type" value="Genomic_DNA"/>
</dbReference>
<dbReference type="AlphaFoldDB" id="A0A4Q7M5V7"/>
<name>A0A4Q7M5V7_9MICO</name>
<feature type="transmembrane region" description="Helical" evidence="1">
    <location>
        <begin position="97"/>
        <end position="120"/>
    </location>
</feature>
<comment type="caution">
    <text evidence="2">The sequence shown here is derived from an EMBL/GenBank/DDBJ whole genome shotgun (WGS) entry which is preliminary data.</text>
</comment>
<dbReference type="Proteomes" id="UP000293852">
    <property type="component" value="Unassembled WGS sequence"/>
</dbReference>
<reference evidence="2 3" key="1">
    <citation type="submission" date="2019-02" db="EMBL/GenBank/DDBJ databases">
        <title>Sequencing the genomes of 1000 actinobacteria strains.</title>
        <authorList>
            <person name="Klenk H.-P."/>
        </authorList>
    </citation>
    <scope>NUCLEOTIDE SEQUENCE [LARGE SCALE GENOMIC DNA]</scope>
    <source>
        <strain evidence="2 3">DSM 16932</strain>
    </source>
</reference>
<evidence type="ECO:0000313" key="2">
    <source>
        <dbReference type="EMBL" id="RZS61429.1"/>
    </source>
</evidence>
<evidence type="ECO:0000313" key="3">
    <source>
        <dbReference type="Proteomes" id="UP000293852"/>
    </source>
</evidence>
<keyword evidence="1" id="KW-0812">Transmembrane</keyword>
<keyword evidence="3" id="KW-1185">Reference proteome</keyword>
<protein>
    <submittedName>
        <fullName evidence="2">Uncharacterized protein DUF4233</fullName>
    </submittedName>
</protein>
<proteinExistence type="predicted"/>
<sequence>MSSKDRPAPGDRIAPKKSALVQFTALTLQLEAFCVAFAAVALYGLRDSLYEKGPLAVSEPAAIWAVGGSLFVLLLVLSRLTSRPVGLAGGTIAQVPVIATGLVLPMMFLVAAVFVVMWAASLRIGARVDRERRAYDAEHPETAPNV</sequence>
<dbReference type="Pfam" id="PF14017">
    <property type="entry name" value="DUF4233"/>
    <property type="match status" value="1"/>
</dbReference>